<keyword evidence="1" id="KW-0812">Transmembrane</keyword>
<comment type="caution">
    <text evidence="2">The sequence shown here is derived from an EMBL/GenBank/DDBJ whole genome shotgun (WGS) entry which is preliminary data.</text>
</comment>
<keyword evidence="1" id="KW-0472">Membrane</keyword>
<keyword evidence="3" id="KW-1185">Reference proteome</keyword>
<feature type="transmembrane region" description="Helical" evidence="1">
    <location>
        <begin position="90"/>
        <end position="111"/>
    </location>
</feature>
<feature type="transmembrane region" description="Helical" evidence="1">
    <location>
        <begin position="12"/>
        <end position="29"/>
    </location>
</feature>
<protein>
    <recommendedName>
        <fullName evidence="4">GGDEF domain-containing protein</fullName>
    </recommendedName>
</protein>
<evidence type="ECO:0008006" key="4">
    <source>
        <dbReference type="Google" id="ProtNLM"/>
    </source>
</evidence>
<gene>
    <name evidence="2" type="ORF">H9659_10170</name>
</gene>
<reference evidence="2 3" key="1">
    <citation type="submission" date="2020-08" db="EMBL/GenBank/DDBJ databases">
        <title>A Genomic Blueprint of the Chicken Gut Microbiome.</title>
        <authorList>
            <person name="Gilroy R."/>
            <person name="Ravi A."/>
            <person name="Getino M."/>
            <person name="Pursley I."/>
            <person name="Horton D.L."/>
            <person name="Alikhan N.-F."/>
            <person name="Baker D."/>
            <person name="Gharbi K."/>
            <person name="Hall N."/>
            <person name="Watson M."/>
            <person name="Adriaenssens E.M."/>
            <person name="Foster-Nyarko E."/>
            <person name="Jarju S."/>
            <person name="Secka A."/>
            <person name="Antonio M."/>
            <person name="Oren A."/>
            <person name="Chaudhuri R."/>
            <person name="La Ragione R.M."/>
            <person name="Hildebrand F."/>
            <person name="Pallen M.J."/>
        </authorList>
    </citation>
    <scope>NUCLEOTIDE SEQUENCE [LARGE SCALE GENOMIC DNA]</scope>
    <source>
        <strain evidence="2 3">Sa3CUA8</strain>
    </source>
</reference>
<dbReference type="Proteomes" id="UP000659496">
    <property type="component" value="Unassembled WGS sequence"/>
</dbReference>
<feature type="transmembrane region" description="Helical" evidence="1">
    <location>
        <begin position="59"/>
        <end position="78"/>
    </location>
</feature>
<feature type="transmembrane region" description="Helical" evidence="1">
    <location>
        <begin position="35"/>
        <end position="52"/>
    </location>
</feature>
<keyword evidence="1" id="KW-1133">Transmembrane helix</keyword>
<evidence type="ECO:0000256" key="1">
    <source>
        <dbReference type="SAM" id="Phobius"/>
    </source>
</evidence>
<dbReference type="RefSeq" id="WP_191690103.1">
    <property type="nucleotide sequence ID" value="NZ_JACSQY010000007.1"/>
</dbReference>
<evidence type="ECO:0000313" key="3">
    <source>
        <dbReference type="Proteomes" id="UP000659496"/>
    </source>
</evidence>
<proteinExistence type="predicted"/>
<evidence type="ECO:0000313" key="2">
    <source>
        <dbReference type="EMBL" id="MBD7908694.1"/>
    </source>
</evidence>
<accession>A0ABR8PKU5</accession>
<organism evidence="2 3">
    <name type="scientific">Sporosarcina gallistercoris</name>
    <dbReference type="NCBI Taxonomy" id="2762245"/>
    <lineage>
        <taxon>Bacteria</taxon>
        <taxon>Bacillati</taxon>
        <taxon>Bacillota</taxon>
        <taxon>Bacilli</taxon>
        <taxon>Bacillales</taxon>
        <taxon>Caryophanaceae</taxon>
        <taxon>Sporosarcina</taxon>
    </lineage>
</organism>
<name>A0ABR8PKU5_9BACL</name>
<sequence length="260" mass="29784">MKGTTLWQRLQMPVAAAIWLASAVVLIGLQSEQNTVYILFGIVGAAVLFFLVTDRVAFFAFIVLTLTTVFYFLYRAFAAGWSPGEQASGIGIHFLFLLHLFALYSIAKYVYSYRSENTFLKNRLEELQEYISEHGVLTKREFEKQSAIVLSTMERHGEPGYFVQVNLSEIRKVARKQALIACSSILMGTLRKHYDLVGHFDDKTIVVLLQNTNEDGFKIVEDRLKEKMKLQIEEGAYEQINWNIRQIEGERSIEELLVIP</sequence>
<dbReference type="EMBL" id="JACSQY010000007">
    <property type="protein sequence ID" value="MBD7908694.1"/>
    <property type="molecule type" value="Genomic_DNA"/>
</dbReference>